<dbReference type="SUPFAM" id="SSF57667">
    <property type="entry name" value="beta-beta-alpha zinc fingers"/>
    <property type="match status" value="1"/>
</dbReference>
<feature type="compositionally biased region" description="Basic residues" evidence="3">
    <location>
        <begin position="1447"/>
        <end position="1462"/>
    </location>
</feature>
<protein>
    <recommendedName>
        <fullName evidence="9">Protein kinase domain-containing protein</fullName>
    </recommendedName>
</protein>
<feature type="domain" description="NACHT" evidence="6">
    <location>
        <begin position="797"/>
        <end position="907"/>
    </location>
</feature>
<evidence type="ECO:0000256" key="2">
    <source>
        <dbReference type="PROSITE-ProRule" id="PRU00042"/>
    </source>
</evidence>
<keyword evidence="2" id="KW-0863">Zinc-finger</keyword>
<evidence type="ECO:0000256" key="1">
    <source>
        <dbReference type="ARBA" id="ARBA00022737"/>
    </source>
</evidence>
<evidence type="ECO:0000313" key="8">
    <source>
        <dbReference type="Proteomes" id="UP000240883"/>
    </source>
</evidence>
<dbReference type="CDD" id="cd00180">
    <property type="entry name" value="PKc"/>
    <property type="match status" value="1"/>
</dbReference>
<dbReference type="Gene3D" id="1.10.510.10">
    <property type="entry name" value="Transferase(Phosphotransferase) domain 1"/>
    <property type="match status" value="1"/>
</dbReference>
<keyword evidence="8" id="KW-1185">Reference proteome</keyword>
<dbReference type="Pfam" id="PF00096">
    <property type="entry name" value="zf-C2H2"/>
    <property type="match status" value="2"/>
</dbReference>
<keyword evidence="1" id="KW-0677">Repeat</keyword>
<dbReference type="PANTHER" id="PTHR10039">
    <property type="entry name" value="AMELOGENIN"/>
    <property type="match status" value="1"/>
</dbReference>
<dbReference type="Pfam" id="PF24809">
    <property type="entry name" value="DUF7708"/>
    <property type="match status" value="1"/>
</dbReference>
<dbReference type="GO" id="GO:0005524">
    <property type="term" value="F:ATP binding"/>
    <property type="evidence" value="ECO:0007669"/>
    <property type="project" value="InterPro"/>
</dbReference>
<evidence type="ECO:0000259" key="6">
    <source>
        <dbReference type="PROSITE" id="PS50837"/>
    </source>
</evidence>
<dbReference type="Gene3D" id="3.30.160.60">
    <property type="entry name" value="Classic Zinc Finger"/>
    <property type="match status" value="1"/>
</dbReference>
<dbReference type="InterPro" id="IPR007111">
    <property type="entry name" value="NACHT_NTPase"/>
</dbReference>
<dbReference type="PROSITE" id="PS00028">
    <property type="entry name" value="ZINC_FINGER_C2H2_1"/>
    <property type="match status" value="2"/>
</dbReference>
<keyword evidence="2" id="KW-0862">Zinc</keyword>
<dbReference type="GO" id="GO:0008270">
    <property type="term" value="F:zinc ion binding"/>
    <property type="evidence" value="ECO:0007669"/>
    <property type="project" value="UniProtKB-KW"/>
</dbReference>
<dbReference type="EMBL" id="KZ678154">
    <property type="protein sequence ID" value="PSN59676.1"/>
    <property type="molecule type" value="Genomic_DNA"/>
</dbReference>
<gene>
    <name evidence="7" type="ORF">BS50DRAFT_579899</name>
</gene>
<reference evidence="7 8" key="1">
    <citation type="journal article" date="2018" name="Front. Microbiol.">
        <title>Genome-Wide Analysis of Corynespora cassiicola Leaf Fall Disease Putative Effectors.</title>
        <authorList>
            <person name="Lopez D."/>
            <person name="Ribeiro S."/>
            <person name="Label P."/>
            <person name="Fumanal B."/>
            <person name="Venisse J.S."/>
            <person name="Kohler A."/>
            <person name="de Oliveira R.R."/>
            <person name="Labutti K."/>
            <person name="Lipzen A."/>
            <person name="Lail K."/>
            <person name="Bauer D."/>
            <person name="Ohm R.A."/>
            <person name="Barry K.W."/>
            <person name="Spatafora J."/>
            <person name="Grigoriev I.V."/>
            <person name="Martin F.M."/>
            <person name="Pujade-Renaud V."/>
        </authorList>
    </citation>
    <scope>NUCLEOTIDE SEQUENCE [LARGE SCALE GENOMIC DNA]</scope>
    <source>
        <strain evidence="7 8">Philippines</strain>
    </source>
</reference>
<dbReference type="InterPro" id="IPR000719">
    <property type="entry name" value="Prot_kinase_dom"/>
</dbReference>
<dbReference type="InterPro" id="IPR056125">
    <property type="entry name" value="DUF7708"/>
</dbReference>
<dbReference type="PANTHER" id="PTHR10039:SF14">
    <property type="entry name" value="NACHT DOMAIN-CONTAINING PROTEIN"/>
    <property type="match status" value="1"/>
</dbReference>
<evidence type="ECO:0000256" key="3">
    <source>
        <dbReference type="SAM" id="MobiDB-lite"/>
    </source>
</evidence>
<dbReference type="SMART" id="SM00220">
    <property type="entry name" value="S_TKc"/>
    <property type="match status" value="1"/>
</dbReference>
<dbReference type="InterPro" id="IPR036236">
    <property type="entry name" value="Znf_C2H2_sf"/>
</dbReference>
<dbReference type="PROSITE" id="PS50011">
    <property type="entry name" value="PROTEIN_KINASE_DOM"/>
    <property type="match status" value="1"/>
</dbReference>
<dbReference type="InterPro" id="IPR054471">
    <property type="entry name" value="GPIID_WHD"/>
</dbReference>
<dbReference type="InterPro" id="IPR013087">
    <property type="entry name" value="Znf_C2H2_type"/>
</dbReference>
<dbReference type="SMART" id="SM00355">
    <property type="entry name" value="ZnF_C2H2"/>
    <property type="match status" value="4"/>
</dbReference>
<dbReference type="Proteomes" id="UP000240883">
    <property type="component" value="Unassembled WGS sequence"/>
</dbReference>
<feature type="domain" description="C2H2-type" evidence="5">
    <location>
        <begin position="1496"/>
        <end position="1523"/>
    </location>
</feature>
<dbReference type="PROSITE" id="PS50837">
    <property type="entry name" value="NACHT"/>
    <property type="match status" value="1"/>
</dbReference>
<evidence type="ECO:0008006" key="9">
    <source>
        <dbReference type="Google" id="ProtNLM"/>
    </source>
</evidence>
<dbReference type="Pfam" id="PF22939">
    <property type="entry name" value="WHD_GPIID"/>
    <property type="match status" value="1"/>
</dbReference>
<dbReference type="OrthoDB" id="21416at2759"/>
<dbReference type="GO" id="GO:0004672">
    <property type="term" value="F:protein kinase activity"/>
    <property type="evidence" value="ECO:0007669"/>
    <property type="project" value="InterPro"/>
</dbReference>
<feature type="domain" description="C2H2-type" evidence="5">
    <location>
        <begin position="1466"/>
        <end position="1493"/>
    </location>
</feature>
<evidence type="ECO:0000259" key="4">
    <source>
        <dbReference type="PROSITE" id="PS50011"/>
    </source>
</evidence>
<dbReference type="Pfam" id="PF00069">
    <property type="entry name" value="Pkinase"/>
    <property type="match status" value="1"/>
</dbReference>
<dbReference type="InterPro" id="IPR011009">
    <property type="entry name" value="Kinase-like_dom_sf"/>
</dbReference>
<name>A0A2T2N345_CORCC</name>
<feature type="domain" description="Protein kinase" evidence="4">
    <location>
        <begin position="175"/>
        <end position="455"/>
    </location>
</feature>
<evidence type="ECO:0000259" key="5">
    <source>
        <dbReference type="PROSITE" id="PS50157"/>
    </source>
</evidence>
<dbReference type="PROSITE" id="PS50157">
    <property type="entry name" value="ZINC_FINGER_C2H2_2"/>
    <property type="match status" value="2"/>
</dbReference>
<dbReference type="InterPro" id="IPR056884">
    <property type="entry name" value="NPHP3-like_N"/>
</dbReference>
<dbReference type="Pfam" id="PF24883">
    <property type="entry name" value="NPHP3_N"/>
    <property type="match status" value="1"/>
</dbReference>
<evidence type="ECO:0000313" key="7">
    <source>
        <dbReference type="EMBL" id="PSN59676.1"/>
    </source>
</evidence>
<dbReference type="Gene3D" id="3.40.50.300">
    <property type="entry name" value="P-loop containing nucleotide triphosphate hydrolases"/>
    <property type="match status" value="1"/>
</dbReference>
<dbReference type="SUPFAM" id="SSF52540">
    <property type="entry name" value="P-loop containing nucleoside triphosphate hydrolases"/>
    <property type="match status" value="1"/>
</dbReference>
<accession>A0A2T2N345</accession>
<dbReference type="SUPFAM" id="SSF56112">
    <property type="entry name" value="Protein kinase-like (PK-like)"/>
    <property type="match status" value="1"/>
</dbReference>
<sequence length="1571" mass="181711">MERASPCTVAFQFLEDNEVKPISEYLPPGSASFYVPGRKIRALFGNNIDGLTLEKIFLCPCMQCEKDGGPVQERETHFNKLREEELRGDYALIYALLIYIHRPGLIRKFQLYERKLQGTEYLNEASFEVFHREQIDRFHVMQRRVLDTQYSFLVRKLTTHSDITTISKKELLPIKEDTKPKGEGSFAEVRCFEFQDDEYRCRNFGENVRRFARKLFKQGLVVSAAKEWNNLQNLSKGENHANLMVALGAYWHGNQFFILQEEADFSLHDYLFRGEGAEFESEELWKQIKGVADGLATLHRLYEGTRIAYHQDLKPANILIVKGIFKIADFGLLEFKPVTLPDDTSSTGIPNAHNTGYYAAPRQGKYTRDSDVWSLGCIISELATCDIRGRDGVYQYKEARVVDGVSGRRDIPRFYSGQVIKNAVLNQHKTLNEYMQSRAPTNMDSRSEQFQRKFFTQDFFALLNSMFKCGPGYTAPSEVAVPDSGHVAETIERLRKEAVPASELETRIEELNLAQYLPDFISMNSSLMKQLEKFKQVLTRRNISNFATTRLVHLKQSTINLQGKQKAERRQKGLKRIKPFLDNSEHFMEAIKTLPDSKELMGFIWGPAKFLLEETDRREEAFRDLLDIYGQVGRSLPSLSMFQELFNIDSELTRTISTTYHDVIQINTWLMIYFQQHLWEELFTTTWRRHKARFQNIIDRMQSRFELIKRRATVAQFEAFDNAASLEDEEGSAASESENLTRSQAVYAWLKPVDMESEQDHLVRIRRDFPDTCRWVLRDGTFQEWFEPLSSRTSLPKLLWLNGKPGAGKTVLASLVIEEAKQIQPACTVVFFYFKHRDKERNTFLSMARSLLMQVLRQNRHALDYFYSKCCNSGGVPLTSLAAVKELLELALKNCNSVYIVLDGLDECHNRRERGDIVSWFRKLIENLSPDISDQIRCLFISQIDSARKDFRELATIAMDAGNNKADIEGFSQLQSRGLVEELRISNEQASEIASRVSNLANGMFLFARLFWVNLRGQSSIDSLEHELRSFPTDLDKLDQMYARIMRTIMEKPVRAQREEALMLLGWLVSSKRSLKMHEVQIMKSIDLNRRSVQYSRRHFRVDLQDLCESLVDVRANKTVELVHMTARIYLANSGYLDMLAQELRMATLCVDYLNLPSFRLPISEQAVLDGEYGFMEYAVSYWIRHLEAGLTPPPALQGQLHRELAESLELFVDQHWNEPPINNAIPKRTRDMLQMFVECQNYLDIENAVFLTDKEMKDFGDVKPEQSALDFPRIISAVRRQLEFFARNCSQERLAENLEPKYGINLFKCSRFSCKYFTEGFSTPEEREKHIERHERPHRCTDEHCRGSKIGFPTKAQLDKHLRETHPEGLERQNTFPTDEEIEESVRENNTTLFVEPIPEPEPELEPESWIVEPDPEPLLDIEPAPPPDLQPDTIPSVPDPISSSRHPRPPKPPPTKRPRIKVSYTCEHCGKKFGKKFNWESHLATHGGPSSERHACAYCEKTFRRPSDMRRHEKMHNPNSAVTCGGILPDGRRWGCGERFARLDVLRTHHNTSVQGRKCVAERDGRERG</sequence>
<proteinExistence type="predicted"/>
<dbReference type="STRING" id="1448308.A0A2T2N345"/>
<dbReference type="InterPro" id="IPR027417">
    <property type="entry name" value="P-loop_NTPase"/>
</dbReference>
<organism evidence="7 8">
    <name type="scientific">Corynespora cassiicola Philippines</name>
    <dbReference type="NCBI Taxonomy" id="1448308"/>
    <lineage>
        <taxon>Eukaryota</taxon>
        <taxon>Fungi</taxon>
        <taxon>Dikarya</taxon>
        <taxon>Ascomycota</taxon>
        <taxon>Pezizomycotina</taxon>
        <taxon>Dothideomycetes</taxon>
        <taxon>Pleosporomycetidae</taxon>
        <taxon>Pleosporales</taxon>
        <taxon>Corynesporascaceae</taxon>
        <taxon>Corynespora</taxon>
    </lineage>
</organism>
<keyword evidence="2" id="KW-0479">Metal-binding</keyword>
<feature type="region of interest" description="Disordered" evidence="3">
    <location>
        <begin position="1366"/>
        <end position="1462"/>
    </location>
</feature>